<evidence type="ECO:0000313" key="2">
    <source>
        <dbReference type="EMBL" id="SVC34781.1"/>
    </source>
</evidence>
<reference evidence="2" key="1">
    <citation type="submission" date="2018-05" db="EMBL/GenBank/DDBJ databases">
        <authorList>
            <person name="Lanie J.A."/>
            <person name="Ng W.-L."/>
            <person name="Kazmierczak K.M."/>
            <person name="Andrzejewski T.M."/>
            <person name="Davidsen T.M."/>
            <person name="Wayne K.J."/>
            <person name="Tettelin H."/>
            <person name="Glass J.I."/>
            <person name="Rusch D."/>
            <person name="Podicherti R."/>
            <person name="Tsui H.-C.T."/>
            <person name="Winkler M.E."/>
        </authorList>
    </citation>
    <scope>NUCLEOTIDE SEQUENCE</scope>
</reference>
<dbReference type="PANTHER" id="PTHR31876">
    <property type="entry name" value="COV-LIKE PROTEIN 1"/>
    <property type="match status" value="1"/>
</dbReference>
<keyword evidence="1" id="KW-0812">Transmembrane</keyword>
<evidence type="ECO:0000256" key="1">
    <source>
        <dbReference type="SAM" id="Phobius"/>
    </source>
</evidence>
<proteinExistence type="predicted"/>
<keyword evidence="1" id="KW-1133">Transmembrane helix</keyword>
<name>A0A382LIU1_9ZZZZ</name>
<dbReference type="EMBL" id="UINC01086382">
    <property type="protein sequence ID" value="SVC34781.1"/>
    <property type="molecule type" value="Genomic_DNA"/>
</dbReference>
<dbReference type="Pfam" id="PF04367">
    <property type="entry name" value="DUF502"/>
    <property type="match status" value="1"/>
</dbReference>
<dbReference type="AlphaFoldDB" id="A0A382LIU1"/>
<evidence type="ECO:0008006" key="3">
    <source>
        <dbReference type="Google" id="ProtNLM"/>
    </source>
</evidence>
<accession>A0A382LIU1</accession>
<organism evidence="2">
    <name type="scientific">marine metagenome</name>
    <dbReference type="NCBI Taxonomy" id="408172"/>
    <lineage>
        <taxon>unclassified sequences</taxon>
        <taxon>metagenomes</taxon>
        <taxon>ecological metagenomes</taxon>
    </lineage>
</organism>
<feature type="transmembrane region" description="Helical" evidence="1">
    <location>
        <begin position="93"/>
        <end position="111"/>
    </location>
</feature>
<feature type="transmembrane region" description="Helical" evidence="1">
    <location>
        <begin position="12"/>
        <end position="31"/>
    </location>
</feature>
<gene>
    <name evidence="2" type="ORF">METZ01_LOCUS287635</name>
</gene>
<sequence>MIKRWFSNIKTLLINIYSLIIASTLNTVLPFGRKSNWVFAGNITYQHISRMILAGFLIMIPFVLTYMFAKFLVDIIDGVLAPYISLFFGGKRIYGLGVLALMIAVYIVGLLSTRYFGRKIGDTIQNFVLRMPVVGSLYSSARRLIESLAGTKDGESTGFKRVVMIEHPRRGMWCIGFLTSIIQVSKSQKMATVYIPTAPTPNSGFVVMVPYNEINDTDLSVQEAMSMVLSGGIIAPESFNTKTITSKEIESIDSEILKN</sequence>
<feature type="transmembrane region" description="Helical" evidence="1">
    <location>
        <begin position="52"/>
        <end position="73"/>
    </location>
</feature>
<dbReference type="PANTHER" id="PTHR31876:SF26">
    <property type="entry name" value="PROTEIN LIKE COV 2"/>
    <property type="match status" value="1"/>
</dbReference>
<dbReference type="InterPro" id="IPR007462">
    <property type="entry name" value="COV1-like"/>
</dbReference>
<keyword evidence="1" id="KW-0472">Membrane</keyword>
<protein>
    <recommendedName>
        <fullName evidence="3">DUF502 domain-containing protein</fullName>
    </recommendedName>
</protein>